<keyword evidence="3" id="KW-1185">Reference proteome</keyword>
<gene>
    <name evidence="2" type="ordered locus">XOO4062</name>
</gene>
<feature type="transmembrane region" description="Helical" evidence="1">
    <location>
        <begin position="39"/>
        <end position="57"/>
    </location>
</feature>
<dbReference type="KEGG" id="xoo:XOO4062"/>
<keyword evidence="1" id="KW-0812">Transmembrane</keyword>
<dbReference type="HOGENOM" id="CLU_081702_2_1_6"/>
<sequence>MLGSLLGGDMTERTTTARPIERYFASYSDDHQNATNQQIHVLAVPAILWSVVALLWCIPVGGTWFTSGVWAGLSMFAAWSYYNRLSRPLGLGMLGIFFFFGCLCRLIEGRIGLGGLFATALTVFVLTWIAQFIGHKIEGRKPSFLTDLTYLLIGPIWVLAKAYRQLGWRY</sequence>
<keyword evidence="1" id="KW-0472">Membrane</keyword>
<dbReference type="EMBL" id="AE013598">
    <property type="protein sequence ID" value="AAW77316.1"/>
    <property type="molecule type" value="Genomic_DNA"/>
</dbReference>
<keyword evidence="1" id="KW-1133">Transmembrane helix</keyword>
<dbReference type="Proteomes" id="UP000006735">
    <property type="component" value="Chromosome"/>
</dbReference>
<protein>
    <submittedName>
        <fullName evidence="2">Predicted membrane protein</fullName>
    </submittedName>
</protein>
<accession>Q5GVF7</accession>
<evidence type="ECO:0000313" key="3">
    <source>
        <dbReference type="Proteomes" id="UP000006735"/>
    </source>
</evidence>
<dbReference type="PANTHER" id="PTHR28026:SF9">
    <property type="entry name" value="2-HYDROXY-PALMITIC ACID DIOXYGENASE MPO1"/>
    <property type="match status" value="1"/>
</dbReference>
<dbReference type="PANTHER" id="PTHR28026">
    <property type="entry name" value="DUF962 DOMAIN PROTEIN (AFU_ORTHOLOGUE AFUA_8G05310)"/>
    <property type="match status" value="1"/>
</dbReference>
<proteinExistence type="predicted"/>
<reference evidence="2 3" key="1">
    <citation type="journal article" date="2005" name="Nucleic Acids Res.">
        <title>The genome sequence of Xanthomonas oryzae pathovar oryzae KACC10331, the bacterial blight pathogen of rice.</title>
        <authorList>
            <person name="Lee B.M."/>
            <person name="Park Y.J."/>
            <person name="Park D.S."/>
            <person name="Kang H.W."/>
            <person name="Kim J.G."/>
            <person name="Song E.S."/>
            <person name="Park I.C."/>
            <person name="Yoon U.H."/>
            <person name="Hahn J.H."/>
            <person name="Koo B.S."/>
            <person name="Lee G.B."/>
            <person name="Kim H."/>
            <person name="Park H.S."/>
            <person name="Yoon K.O."/>
            <person name="Kim J.H."/>
            <person name="Jung C.H."/>
            <person name="Koh N.H."/>
            <person name="Seo J.S."/>
            <person name="Go S.J."/>
        </authorList>
    </citation>
    <scope>NUCLEOTIDE SEQUENCE [LARGE SCALE GENOMIC DNA]</scope>
    <source>
        <strain evidence="3">KACC10331 / KXO85</strain>
    </source>
</reference>
<dbReference type="AlphaFoldDB" id="Q5GVF7"/>
<evidence type="ECO:0000313" key="2">
    <source>
        <dbReference type="EMBL" id="AAW77316.1"/>
    </source>
</evidence>
<feature type="transmembrane region" description="Helical" evidence="1">
    <location>
        <begin position="114"/>
        <end position="133"/>
    </location>
</feature>
<name>Q5GVF7_XANOR</name>
<feature type="transmembrane region" description="Helical" evidence="1">
    <location>
        <begin position="145"/>
        <end position="163"/>
    </location>
</feature>
<dbReference type="InterPro" id="IPR009305">
    <property type="entry name" value="Mpo1-like"/>
</dbReference>
<dbReference type="GO" id="GO:0016020">
    <property type="term" value="C:membrane"/>
    <property type="evidence" value="ECO:0007669"/>
    <property type="project" value="GOC"/>
</dbReference>
<feature type="transmembrane region" description="Helical" evidence="1">
    <location>
        <begin position="88"/>
        <end position="107"/>
    </location>
</feature>
<dbReference type="Pfam" id="PF06127">
    <property type="entry name" value="Mpo1-like"/>
    <property type="match status" value="1"/>
</dbReference>
<organism evidence="2 3">
    <name type="scientific">Xanthomonas oryzae pv. oryzae (strain KACC10331 / KXO85)</name>
    <dbReference type="NCBI Taxonomy" id="291331"/>
    <lineage>
        <taxon>Bacteria</taxon>
        <taxon>Pseudomonadati</taxon>
        <taxon>Pseudomonadota</taxon>
        <taxon>Gammaproteobacteria</taxon>
        <taxon>Lysobacterales</taxon>
        <taxon>Lysobacteraceae</taxon>
        <taxon>Xanthomonas</taxon>
    </lineage>
</organism>
<evidence type="ECO:0000256" key="1">
    <source>
        <dbReference type="SAM" id="Phobius"/>
    </source>
</evidence>
<dbReference type="GO" id="GO:0046521">
    <property type="term" value="P:sphingoid catabolic process"/>
    <property type="evidence" value="ECO:0007669"/>
    <property type="project" value="TreeGrafter"/>
</dbReference>